<dbReference type="FunFam" id="3.40.50.11720:FF:000001">
    <property type="entry name" value="3-deoxy-D-manno-octulosonic acid transferase"/>
    <property type="match status" value="1"/>
</dbReference>
<dbReference type="Gene3D" id="3.40.50.2000">
    <property type="entry name" value="Glycogen Phosphorylase B"/>
    <property type="match status" value="1"/>
</dbReference>
<keyword evidence="6" id="KW-1185">Reference proteome</keyword>
<evidence type="ECO:0000256" key="2">
    <source>
        <dbReference type="PIRSR" id="PIRSR639901-1"/>
    </source>
</evidence>
<proteinExistence type="predicted"/>
<comment type="caution">
    <text evidence="5">The sequence shown here is derived from an EMBL/GenBank/DDBJ whole genome shotgun (WGS) entry which is preliminary data.</text>
</comment>
<organism evidence="5 6">
    <name type="scientific">Sesamum angolense</name>
    <dbReference type="NCBI Taxonomy" id="2727404"/>
    <lineage>
        <taxon>Eukaryota</taxon>
        <taxon>Viridiplantae</taxon>
        <taxon>Streptophyta</taxon>
        <taxon>Embryophyta</taxon>
        <taxon>Tracheophyta</taxon>
        <taxon>Spermatophyta</taxon>
        <taxon>Magnoliopsida</taxon>
        <taxon>eudicotyledons</taxon>
        <taxon>Gunneridae</taxon>
        <taxon>Pentapetalae</taxon>
        <taxon>asterids</taxon>
        <taxon>lamiids</taxon>
        <taxon>Lamiales</taxon>
        <taxon>Pedaliaceae</taxon>
        <taxon>Sesamum</taxon>
    </lineage>
</organism>
<dbReference type="Gene3D" id="3.40.50.11720">
    <property type="entry name" value="3-Deoxy-D-manno-octulosonic-acid transferase, N-terminal domain"/>
    <property type="match status" value="1"/>
</dbReference>
<feature type="site" description="Transition state stabilizer" evidence="3">
    <location>
        <position position="138"/>
    </location>
</feature>
<protein>
    <submittedName>
        <fullName evidence="5">3-deoxy-D-manno-octulosonic acid transferase, mitochondrial</fullName>
    </submittedName>
</protein>
<dbReference type="PANTHER" id="PTHR42755:SF1">
    <property type="entry name" value="3-DEOXY-D-MANNO-OCTULOSONIC ACID TRANSFERASE, MITOCHONDRIAL-RELATED"/>
    <property type="match status" value="1"/>
</dbReference>
<dbReference type="GO" id="GO:0016740">
    <property type="term" value="F:transferase activity"/>
    <property type="evidence" value="ECO:0007669"/>
    <property type="project" value="UniProtKB-KW"/>
</dbReference>
<evidence type="ECO:0000259" key="4">
    <source>
        <dbReference type="Pfam" id="PF04413"/>
    </source>
</evidence>
<gene>
    <name evidence="5" type="ORF">Sango_1481700</name>
</gene>
<accession>A0AAE1WNC0</accession>
<sequence>MASKRGEAVYRIYRALTYGVSPLVRLHLRWRKFRGREHSLRWRERLGCPSAPRPTGRLIWFHAVSLGEGLAAIPVIRCCLEMRPDVNVLMTTTTASAFEVIKNRLPSNVIYQFAPLDIPSAVDSFLQYWRPNAVMLMESEIWPNLIMGAARNGIALTLLNGRMSTKSFQNWSHPVILPLITLMLSKFSLILPLSTIQGINFQLLQAPPFIIHYPGDLKCAIANFDISEGDTKNLEQFWAQLSHRKVWMASSIHKGEEKEAHNMLKQKQADILTIIVPRKPQHGQDLALKLQDEGATVALRSRGDNITPGTSIYMVDTLGELRDFYRLTPIAVIGGSFLKGSAGHHVGHFSPMVAEMQRVNPLSVLQVSGEKLVEVVNQLFDNFKILEAHRVAAKQAYLALSSGIVKKFWEMLHFHIFMKSISRADDDVEKLNTTEKDMSWHVDRALVQLLDIEVGGGVSENERQTWSILLPSLKKKQKGK</sequence>
<evidence type="ECO:0000313" key="5">
    <source>
        <dbReference type="EMBL" id="KAK4396451.1"/>
    </source>
</evidence>
<evidence type="ECO:0000256" key="1">
    <source>
        <dbReference type="ARBA" id="ARBA00022679"/>
    </source>
</evidence>
<dbReference type="Pfam" id="PF04413">
    <property type="entry name" value="Glycos_transf_N"/>
    <property type="match status" value="1"/>
</dbReference>
<reference evidence="5" key="2">
    <citation type="journal article" date="2024" name="Plant">
        <title>Genomic evolution and insights into agronomic trait innovations of Sesamum species.</title>
        <authorList>
            <person name="Miao H."/>
            <person name="Wang L."/>
            <person name="Qu L."/>
            <person name="Liu H."/>
            <person name="Sun Y."/>
            <person name="Le M."/>
            <person name="Wang Q."/>
            <person name="Wei S."/>
            <person name="Zheng Y."/>
            <person name="Lin W."/>
            <person name="Duan Y."/>
            <person name="Cao H."/>
            <person name="Xiong S."/>
            <person name="Wang X."/>
            <person name="Wei L."/>
            <person name="Li C."/>
            <person name="Ma Q."/>
            <person name="Ju M."/>
            <person name="Zhao R."/>
            <person name="Li G."/>
            <person name="Mu C."/>
            <person name="Tian Q."/>
            <person name="Mei H."/>
            <person name="Zhang T."/>
            <person name="Gao T."/>
            <person name="Zhang H."/>
        </authorList>
    </citation>
    <scope>NUCLEOTIDE SEQUENCE</scope>
    <source>
        <strain evidence="5">K16</strain>
    </source>
</reference>
<evidence type="ECO:0000313" key="6">
    <source>
        <dbReference type="Proteomes" id="UP001289374"/>
    </source>
</evidence>
<dbReference type="InterPro" id="IPR039901">
    <property type="entry name" value="Kdotransferase"/>
</dbReference>
<evidence type="ECO:0000256" key="3">
    <source>
        <dbReference type="PIRSR" id="PIRSR639901-2"/>
    </source>
</evidence>
<dbReference type="GO" id="GO:0009245">
    <property type="term" value="P:lipid A biosynthetic process"/>
    <property type="evidence" value="ECO:0007669"/>
    <property type="project" value="TreeGrafter"/>
</dbReference>
<dbReference type="EMBL" id="JACGWL010000008">
    <property type="protein sequence ID" value="KAK4396451.1"/>
    <property type="molecule type" value="Genomic_DNA"/>
</dbReference>
<dbReference type="Proteomes" id="UP001289374">
    <property type="component" value="Unassembled WGS sequence"/>
</dbReference>
<reference evidence="5" key="1">
    <citation type="submission" date="2020-06" db="EMBL/GenBank/DDBJ databases">
        <authorList>
            <person name="Li T."/>
            <person name="Hu X."/>
            <person name="Zhang T."/>
            <person name="Song X."/>
            <person name="Zhang H."/>
            <person name="Dai N."/>
            <person name="Sheng W."/>
            <person name="Hou X."/>
            <person name="Wei L."/>
        </authorList>
    </citation>
    <scope>NUCLEOTIDE SEQUENCE</scope>
    <source>
        <strain evidence="5">K16</strain>
        <tissue evidence="5">Leaf</tissue>
    </source>
</reference>
<dbReference type="AlphaFoldDB" id="A0AAE1WNC0"/>
<feature type="active site" description="Proton acceptor" evidence="2">
    <location>
        <position position="68"/>
    </location>
</feature>
<keyword evidence="1 5" id="KW-0808">Transferase</keyword>
<feature type="domain" description="3-deoxy-D-manno-octulosonic-acid transferase N-terminal" evidence="4">
    <location>
        <begin position="41"/>
        <end position="220"/>
    </location>
</feature>
<dbReference type="PANTHER" id="PTHR42755">
    <property type="entry name" value="3-DEOXY-MANNO-OCTULOSONATE CYTIDYLYLTRANSFERASE"/>
    <property type="match status" value="1"/>
</dbReference>
<dbReference type="GO" id="GO:0005886">
    <property type="term" value="C:plasma membrane"/>
    <property type="evidence" value="ECO:0007669"/>
    <property type="project" value="TreeGrafter"/>
</dbReference>
<feature type="site" description="Transition state stabilizer" evidence="3">
    <location>
        <position position="218"/>
    </location>
</feature>
<dbReference type="InterPro" id="IPR038107">
    <property type="entry name" value="Glycos_transf_N_sf"/>
</dbReference>
<dbReference type="InterPro" id="IPR007507">
    <property type="entry name" value="Glycos_transf_N"/>
</dbReference>
<name>A0AAE1WNC0_9LAMI</name>